<proteinExistence type="predicted"/>
<feature type="domain" description="DUF3048" evidence="3">
    <location>
        <begin position="75"/>
        <end position="205"/>
    </location>
</feature>
<sequence length="357" mass="40364">MKKVYIFLLVAIMLVLVGCGDDSQQTDEKNEPVEEAVASESTEDEETEKEEEPEPEEEPEKEEEPVYNGPVSVTTGLPIDDENAASKRFSIMIENSPKARPHTGLVNADVVYEMHVEGLVTRFLAIYSDDIPEKIGPARSSRHYYLPVAESWDIPYIHYGGSPQAYAKFPTLSVPRIDGIYSGKHFKRDTSRRAPHNAYFYTEPLDPIENQPVNNKFEFDKEATYDQTQPATTLDIRYNNFTHVAYEYDSEANVYKRSLEGNPHADRVTGEQIKASNIIVMYAKHNVIPGDTAGRINITLSGQGDAQFFFNGEVVEGMWKNESGNIRYYVNGEVIKLQPGKTWVQVVNTTKRDTVSY</sequence>
<dbReference type="Pfam" id="PF17479">
    <property type="entry name" value="DUF3048_C"/>
    <property type="match status" value="1"/>
</dbReference>
<evidence type="ECO:0000256" key="1">
    <source>
        <dbReference type="SAM" id="MobiDB-lite"/>
    </source>
</evidence>
<evidence type="ECO:0000259" key="3">
    <source>
        <dbReference type="Pfam" id="PF11258"/>
    </source>
</evidence>
<dbReference type="Gene3D" id="3.50.90.10">
    <property type="entry name" value="YerB-like"/>
    <property type="match status" value="1"/>
</dbReference>
<dbReference type="InterPro" id="IPR035328">
    <property type="entry name" value="DUF3048_C"/>
</dbReference>
<name>A0A4Y8IKU3_9BACI</name>
<dbReference type="InterPro" id="IPR021416">
    <property type="entry name" value="DUF3048_N"/>
</dbReference>
<dbReference type="SUPFAM" id="SSF159774">
    <property type="entry name" value="YerB-like"/>
    <property type="match status" value="1"/>
</dbReference>
<keyword evidence="6" id="KW-1185">Reference proteome</keyword>
<dbReference type="EMBL" id="SOPW01000018">
    <property type="protein sequence ID" value="TFB14199.1"/>
    <property type="molecule type" value="Genomic_DNA"/>
</dbReference>
<dbReference type="OrthoDB" id="9779102at2"/>
<dbReference type="InterPro" id="IPR023158">
    <property type="entry name" value="YerB-like_sf"/>
</dbReference>
<dbReference type="AlphaFoldDB" id="A0A4Y8IKU3"/>
<dbReference type="RefSeq" id="WP_134341143.1">
    <property type="nucleotide sequence ID" value="NZ_SOPW01000018.1"/>
</dbReference>
<organism evidence="5 6">
    <name type="scientific">Filobacillus milosensis</name>
    <dbReference type="NCBI Taxonomy" id="94137"/>
    <lineage>
        <taxon>Bacteria</taxon>
        <taxon>Bacillati</taxon>
        <taxon>Bacillota</taxon>
        <taxon>Bacilli</taxon>
        <taxon>Bacillales</taxon>
        <taxon>Bacillaceae</taxon>
        <taxon>Filobacillus</taxon>
    </lineage>
</organism>
<dbReference type="Pfam" id="PF11258">
    <property type="entry name" value="DUF3048"/>
    <property type="match status" value="1"/>
</dbReference>
<protein>
    <submittedName>
        <fullName evidence="5">DUF3048 domain-containing protein</fullName>
    </submittedName>
</protein>
<evidence type="ECO:0000256" key="2">
    <source>
        <dbReference type="SAM" id="SignalP"/>
    </source>
</evidence>
<evidence type="ECO:0000313" key="6">
    <source>
        <dbReference type="Proteomes" id="UP000297975"/>
    </source>
</evidence>
<feature type="domain" description="DUF3048" evidence="4">
    <location>
        <begin position="235"/>
        <end position="344"/>
    </location>
</feature>
<feature type="signal peptide" evidence="2">
    <location>
        <begin position="1"/>
        <end position="20"/>
    </location>
</feature>
<feature type="chain" id="PRO_5038687691" evidence="2">
    <location>
        <begin position="21"/>
        <end position="357"/>
    </location>
</feature>
<feature type="region of interest" description="Disordered" evidence="1">
    <location>
        <begin position="22"/>
        <end position="78"/>
    </location>
</feature>
<evidence type="ECO:0000313" key="5">
    <source>
        <dbReference type="EMBL" id="TFB14199.1"/>
    </source>
</evidence>
<gene>
    <name evidence="5" type="ORF">E3U55_14210</name>
</gene>
<comment type="caution">
    <text evidence="5">The sequence shown here is derived from an EMBL/GenBank/DDBJ whole genome shotgun (WGS) entry which is preliminary data.</text>
</comment>
<keyword evidence="2" id="KW-0732">Signal</keyword>
<dbReference type="PROSITE" id="PS51257">
    <property type="entry name" value="PROKAR_LIPOPROTEIN"/>
    <property type="match status" value="1"/>
</dbReference>
<dbReference type="Proteomes" id="UP000297975">
    <property type="component" value="Unassembled WGS sequence"/>
</dbReference>
<accession>A0A4Y8IKU3</accession>
<reference evidence="5 6" key="1">
    <citation type="submission" date="2019-03" db="EMBL/GenBank/DDBJ databases">
        <authorList>
            <person name="He R.-H."/>
        </authorList>
    </citation>
    <scope>NUCLEOTIDE SEQUENCE [LARGE SCALE GENOMIC DNA]</scope>
    <source>
        <strain evidence="6">SH 714</strain>
    </source>
</reference>
<evidence type="ECO:0000259" key="4">
    <source>
        <dbReference type="Pfam" id="PF17479"/>
    </source>
</evidence>
<feature type="compositionally biased region" description="Acidic residues" evidence="1">
    <location>
        <begin position="41"/>
        <end position="65"/>
    </location>
</feature>